<dbReference type="Proteomes" id="UP000585638">
    <property type="component" value="Unassembled WGS sequence"/>
</dbReference>
<dbReference type="AlphaFoldDB" id="A0A7W9KEH6"/>
<dbReference type="PROSITE" id="PS01173">
    <property type="entry name" value="LIPASE_GDXG_HIS"/>
    <property type="match status" value="1"/>
</dbReference>
<dbReference type="Gene3D" id="3.40.50.1820">
    <property type="entry name" value="alpha/beta hydrolase"/>
    <property type="match status" value="1"/>
</dbReference>
<gene>
    <name evidence="4" type="ORF">BJ998_002252</name>
</gene>
<evidence type="ECO:0000313" key="5">
    <source>
        <dbReference type="Proteomes" id="UP000585638"/>
    </source>
</evidence>
<evidence type="ECO:0000259" key="3">
    <source>
        <dbReference type="Pfam" id="PF07859"/>
    </source>
</evidence>
<evidence type="ECO:0000256" key="2">
    <source>
        <dbReference type="ARBA" id="ARBA00022801"/>
    </source>
</evidence>
<feature type="domain" description="Alpha/beta hydrolase fold-3" evidence="3">
    <location>
        <begin position="66"/>
        <end position="261"/>
    </location>
</feature>
<name>A0A7W9KEH6_9PSEU</name>
<sequence length="287" mass="30728">MTPEMERAHATLRELVDARSVGTVEAQRQAYVEWAGQFPVPAETVVEPWEFGVWVRTPESEPDRVVLYLHGGAYRLGSPGTHRALMAGVASAARAEVAFADYPLAPEHPFPAAVDFARDAYVSLLDRFAANRIAIAGESAGGGLAVALLLRLRDEGLPLPAAAAVNSPWVDLECTGESMATRASRDPMLSRAGLLAAATEYLAGKASPLHPYASPIYGDLTGLPPLLVQVGTEEILHDDAVALAARAGARLIVVQDAPHVWHYFTSWLPEARDAVRAMGEHILAATR</sequence>
<accession>A0A7W9KEH6</accession>
<dbReference type="PANTHER" id="PTHR48081">
    <property type="entry name" value="AB HYDROLASE SUPERFAMILY PROTEIN C4A8.06C"/>
    <property type="match status" value="1"/>
</dbReference>
<dbReference type="InterPro" id="IPR002168">
    <property type="entry name" value="Lipase_GDXG_HIS_AS"/>
</dbReference>
<reference evidence="4 5" key="1">
    <citation type="submission" date="2020-08" db="EMBL/GenBank/DDBJ databases">
        <title>Sequencing the genomes of 1000 actinobacteria strains.</title>
        <authorList>
            <person name="Klenk H.-P."/>
        </authorList>
    </citation>
    <scope>NUCLEOTIDE SEQUENCE [LARGE SCALE GENOMIC DNA]</scope>
    <source>
        <strain evidence="4 5">DSM 43851</strain>
    </source>
</reference>
<proteinExistence type="inferred from homology"/>
<dbReference type="RefSeq" id="WP_184860911.1">
    <property type="nucleotide sequence ID" value="NZ_JACHIR010000001.1"/>
</dbReference>
<comment type="similarity">
    <text evidence="1">Belongs to the 'GDXG' lipolytic enzyme family.</text>
</comment>
<comment type="caution">
    <text evidence="4">The sequence shown here is derived from an EMBL/GenBank/DDBJ whole genome shotgun (WGS) entry which is preliminary data.</text>
</comment>
<dbReference type="InterPro" id="IPR013094">
    <property type="entry name" value="AB_hydrolase_3"/>
</dbReference>
<dbReference type="GO" id="GO:0004806">
    <property type="term" value="F:triacylglycerol lipase activity"/>
    <property type="evidence" value="ECO:0007669"/>
    <property type="project" value="TreeGrafter"/>
</dbReference>
<dbReference type="InterPro" id="IPR029058">
    <property type="entry name" value="AB_hydrolase_fold"/>
</dbReference>
<dbReference type="SUPFAM" id="SSF53474">
    <property type="entry name" value="alpha/beta-Hydrolases"/>
    <property type="match status" value="1"/>
</dbReference>
<keyword evidence="5" id="KW-1185">Reference proteome</keyword>
<keyword evidence="2" id="KW-0378">Hydrolase</keyword>
<evidence type="ECO:0000313" key="4">
    <source>
        <dbReference type="EMBL" id="MBB5891056.1"/>
    </source>
</evidence>
<dbReference type="EMBL" id="JACHIR010000001">
    <property type="protein sequence ID" value="MBB5891056.1"/>
    <property type="molecule type" value="Genomic_DNA"/>
</dbReference>
<dbReference type="PANTHER" id="PTHR48081:SF30">
    <property type="entry name" value="ACETYL-HYDROLASE LIPR-RELATED"/>
    <property type="match status" value="1"/>
</dbReference>
<protein>
    <submittedName>
        <fullName evidence="4">Acetyl esterase/lipase</fullName>
    </submittedName>
</protein>
<dbReference type="InterPro" id="IPR050300">
    <property type="entry name" value="GDXG_lipolytic_enzyme"/>
</dbReference>
<evidence type="ECO:0000256" key="1">
    <source>
        <dbReference type="ARBA" id="ARBA00010515"/>
    </source>
</evidence>
<organism evidence="4 5">
    <name type="scientific">Kutzneria kofuensis</name>
    <dbReference type="NCBI Taxonomy" id="103725"/>
    <lineage>
        <taxon>Bacteria</taxon>
        <taxon>Bacillati</taxon>
        <taxon>Actinomycetota</taxon>
        <taxon>Actinomycetes</taxon>
        <taxon>Pseudonocardiales</taxon>
        <taxon>Pseudonocardiaceae</taxon>
        <taxon>Kutzneria</taxon>
    </lineage>
</organism>
<dbReference type="Pfam" id="PF07859">
    <property type="entry name" value="Abhydrolase_3"/>
    <property type="match status" value="1"/>
</dbReference>